<reference evidence="9 10" key="1">
    <citation type="submission" date="2018-08" db="EMBL/GenBank/DDBJ databases">
        <title>Genomic Encyclopedia of Type Strains, Phase IV (KMG-IV): sequencing the most valuable type-strain genomes for metagenomic binning, comparative biology and taxonomic classification.</title>
        <authorList>
            <person name="Goeker M."/>
        </authorList>
    </citation>
    <scope>NUCLEOTIDE SEQUENCE [LARGE SCALE GENOMIC DNA]</scope>
    <source>
        <strain evidence="9 10">DSM 23923</strain>
    </source>
</reference>
<evidence type="ECO:0000256" key="4">
    <source>
        <dbReference type="ARBA" id="ARBA00022519"/>
    </source>
</evidence>
<dbReference type="GO" id="GO:0022857">
    <property type="term" value="F:transmembrane transporter activity"/>
    <property type="evidence" value="ECO:0007669"/>
    <property type="project" value="InterPro"/>
</dbReference>
<accession>A0A347ZW78</accession>
<dbReference type="PANTHER" id="PTHR32196">
    <property type="entry name" value="ABC TRANSPORTER PERMEASE PROTEIN YPHD-RELATED-RELATED"/>
    <property type="match status" value="1"/>
</dbReference>
<comment type="subcellular location">
    <subcellularLocation>
        <location evidence="1">Cell membrane</location>
        <topology evidence="1">Multi-pass membrane protein</topology>
    </subcellularLocation>
</comment>
<evidence type="ECO:0000313" key="10">
    <source>
        <dbReference type="Proteomes" id="UP000256388"/>
    </source>
</evidence>
<comment type="caution">
    <text evidence="9">The sequence shown here is derived from an EMBL/GenBank/DDBJ whole genome shotgun (WGS) entry which is preliminary data.</text>
</comment>
<evidence type="ECO:0000256" key="7">
    <source>
        <dbReference type="ARBA" id="ARBA00023136"/>
    </source>
</evidence>
<dbReference type="AlphaFoldDB" id="A0A347ZW78"/>
<feature type="transmembrane region" description="Helical" evidence="8">
    <location>
        <begin position="100"/>
        <end position="123"/>
    </location>
</feature>
<evidence type="ECO:0000256" key="5">
    <source>
        <dbReference type="ARBA" id="ARBA00022692"/>
    </source>
</evidence>
<keyword evidence="10" id="KW-1185">Reference proteome</keyword>
<dbReference type="PANTHER" id="PTHR32196:SF21">
    <property type="entry name" value="ABC TRANSPORTER PERMEASE PROTEIN YPHD-RELATED"/>
    <property type="match status" value="1"/>
</dbReference>
<dbReference type="CDD" id="cd06579">
    <property type="entry name" value="TM_PBP1_transp_AraH_like"/>
    <property type="match status" value="1"/>
</dbReference>
<proteinExistence type="predicted"/>
<dbReference type="EMBL" id="QUMS01000003">
    <property type="protein sequence ID" value="REG07256.1"/>
    <property type="molecule type" value="Genomic_DNA"/>
</dbReference>
<feature type="transmembrane region" description="Helical" evidence="8">
    <location>
        <begin position="55"/>
        <end position="88"/>
    </location>
</feature>
<organism evidence="9 10">
    <name type="scientific">Pelolinea submarina</name>
    <dbReference type="NCBI Taxonomy" id="913107"/>
    <lineage>
        <taxon>Bacteria</taxon>
        <taxon>Bacillati</taxon>
        <taxon>Chloroflexota</taxon>
        <taxon>Anaerolineae</taxon>
        <taxon>Anaerolineales</taxon>
        <taxon>Anaerolineaceae</taxon>
        <taxon>Pelolinea</taxon>
    </lineage>
</organism>
<evidence type="ECO:0000256" key="3">
    <source>
        <dbReference type="ARBA" id="ARBA00022475"/>
    </source>
</evidence>
<dbReference type="RefSeq" id="WP_116225726.1">
    <property type="nucleotide sequence ID" value="NZ_AP018437.1"/>
</dbReference>
<dbReference type="Proteomes" id="UP000256388">
    <property type="component" value="Unassembled WGS sequence"/>
</dbReference>
<protein>
    <submittedName>
        <fullName evidence="9">Monosaccharide ABC transporter membrane protein (CUT2 family)</fullName>
    </submittedName>
</protein>
<evidence type="ECO:0000256" key="2">
    <source>
        <dbReference type="ARBA" id="ARBA00022448"/>
    </source>
</evidence>
<dbReference type="InterPro" id="IPR001851">
    <property type="entry name" value="ABC_transp_permease"/>
</dbReference>
<keyword evidence="3" id="KW-1003">Cell membrane</keyword>
<dbReference type="OrthoDB" id="9808136at2"/>
<feature type="transmembrane region" description="Helical" evidence="8">
    <location>
        <begin position="219"/>
        <end position="240"/>
    </location>
</feature>
<dbReference type="GO" id="GO:0005886">
    <property type="term" value="C:plasma membrane"/>
    <property type="evidence" value="ECO:0007669"/>
    <property type="project" value="UniProtKB-SubCell"/>
</dbReference>
<keyword evidence="2" id="KW-0813">Transport</keyword>
<keyword evidence="5 8" id="KW-0812">Transmembrane</keyword>
<keyword evidence="7 8" id="KW-0472">Membrane</keyword>
<feature type="transmembrane region" description="Helical" evidence="8">
    <location>
        <begin position="169"/>
        <end position="191"/>
    </location>
</feature>
<name>A0A347ZW78_9CHLR</name>
<sequence length="327" mass="34741">MNESNIKKPNAVASFFRNLSGQTIWMVFAVLVITISLMEPKFISSSNILNVLRQVSIVGLISLGMTVVLIGGNFDLSTGAILTLAAVVSVNIGPENGPLTALAIIIPLLLGVFVGLLNGLLVGLLKANSIIVTVGTQFMVAGATLIYTGGQHVWVWSPTQFYEAISGGYLMGIPNPIFIFLILTVITQIILKRTSFGRYVYALGNNDDASRLMGIKTNLIRMSTYVFSGFTAAAAGILLASRVKNLDPTIGLGYEFQALTAVVLGGTKTSGGEGRIYNTLAGVLTLGIISNSMTLLNISYNLQLLIRGLILLTAVAIDAKRNQSVAR</sequence>
<evidence type="ECO:0000256" key="1">
    <source>
        <dbReference type="ARBA" id="ARBA00004651"/>
    </source>
</evidence>
<feature type="transmembrane region" description="Helical" evidence="8">
    <location>
        <begin position="130"/>
        <end position="149"/>
    </location>
</feature>
<dbReference type="Pfam" id="PF02653">
    <property type="entry name" value="BPD_transp_2"/>
    <property type="match status" value="1"/>
</dbReference>
<keyword evidence="4" id="KW-0997">Cell inner membrane</keyword>
<feature type="transmembrane region" description="Helical" evidence="8">
    <location>
        <begin position="24"/>
        <end position="43"/>
    </location>
</feature>
<evidence type="ECO:0000256" key="8">
    <source>
        <dbReference type="SAM" id="Phobius"/>
    </source>
</evidence>
<keyword evidence="6 8" id="KW-1133">Transmembrane helix</keyword>
<gene>
    <name evidence="9" type="ORF">DFR64_2461</name>
</gene>
<evidence type="ECO:0000313" key="9">
    <source>
        <dbReference type="EMBL" id="REG07256.1"/>
    </source>
</evidence>
<evidence type="ECO:0000256" key="6">
    <source>
        <dbReference type="ARBA" id="ARBA00022989"/>
    </source>
</evidence>